<accession>A0A5B2Z9K8</accession>
<proteinExistence type="predicted"/>
<organism evidence="3 4">
    <name type="scientific">Arenimonas fontis</name>
    <dbReference type="NCBI Taxonomy" id="2608255"/>
    <lineage>
        <taxon>Bacteria</taxon>
        <taxon>Pseudomonadati</taxon>
        <taxon>Pseudomonadota</taxon>
        <taxon>Gammaproteobacteria</taxon>
        <taxon>Lysobacterales</taxon>
        <taxon>Lysobacteraceae</taxon>
        <taxon>Arenimonas</taxon>
    </lineage>
</organism>
<feature type="transmembrane region" description="Helical" evidence="2">
    <location>
        <begin position="70"/>
        <end position="88"/>
    </location>
</feature>
<comment type="caution">
    <text evidence="3">The sequence shown here is derived from an EMBL/GenBank/DDBJ whole genome shotgun (WGS) entry which is preliminary data.</text>
</comment>
<dbReference type="Proteomes" id="UP000322165">
    <property type="component" value="Unassembled WGS sequence"/>
</dbReference>
<evidence type="ECO:0008006" key="5">
    <source>
        <dbReference type="Google" id="ProtNLM"/>
    </source>
</evidence>
<reference evidence="3 4" key="1">
    <citation type="submission" date="2019-09" db="EMBL/GenBank/DDBJ databases">
        <title>Arenimonas chukotkensis sp. nov., a bacterium isolated from Chukotka hot spring, Arctic region, Russia.</title>
        <authorList>
            <person name="Zayulina K.S."/>
            <person name="Prokofeva M.I."/>
            <person name="Elcheninov A.G."/>
            <person name="Novikov A."/>
            <person name="Kochetkova T.V."/>
            <person name="Kublanov I.V."/>
        </authorList>
    </citation>
    <scope>NUCLEOTIDE SEQUENCE [LARGE SCALE GENOMIC DNA]</scope>
    <source>
        <strain evidence="3 4">3729k</strain>
    </source>
</reference>
<feature type="region of interest" description="Disordered" evidence="1">
    <location>
        <begin position="142"/>
        <end position="200"/>
    </location>
</feature>
<evidence type="ECO:0000256" key="2">
    <source>
        <dbReference type="SAM" id="Phobius"/>
    </source>
</evidence>
<protein>
    <recommendedName>
        <fullName evidence="5">DUF4124 domain-containing protein</fullName>
    </recommendedName>
</protein>
<feature type="compositionally biased region" description="Basic and acidic residues" evidence="1">
    <location>
        <begin position="191"/>
        <end position="200"/>
    </location>
</feature>
<dbReference type="RefSeq" id="WP_149861407.1">
    <property type="nucleotide sequence ID" value="NZ_VUOD01000013.1"/>
</dbReference>
<evidence type="ECO:0000313" key="4">
    <source>
        <dbReference type="Proteomes" id="UP000322165"/>
    </source>
</evidence>
<gene>
    <name evidence="3" type="ORF">F0415_11690</name>
</gene>
<evidence type="ECO:0000256" key="1">
    <source>
        <dbReference type="SAM" id="MobiDB-lite"/>
    </source>
</evidence>
<keyword evidence="2" id="KW-1133">Transmembrane helix</keyword>
<sequence>MRSFWLLLGLAFADLAIAGVMAGHGDRNLALAFVLLAVITAAFALFAGVSAWKQGRDKSRHSREFPLSNIVASFGAAAILSAAAYVAVTTTSVPAPASVGEPVHLSRPPANDRVPPSAPRPVRRRVHLLYKCVAADGQVSIQSQSCPPGSRQVWERDATPEAEPLRGRRTTLGGDERTPPSQASWSWDQPRAPEKGERSAACRTARAADAAYRRRPLNQITHDGLRRHGDAIHEACR</sequence>
<evidence type="ECO:0000313" key="3">
    <source>
        <dbReference type="EMBL" id="KAA2283960.1"/>
    </source>
</evidence>
<keyword evidence="2" id="KW-0472">Membrane</keyword>
<feature type="region of interest" description="Disordered" evidence="1">
    <location>
        <begin position="97"/>
        <end position="120"/>
    </location>
</feature>
<keyword evidence="2" id="KW-0812">Transmembrane</keyword>
<keyword evidence="4" id="KW-1185">Reference proteome</keyword>
<name>A0A5B2Z9K8_9GAMM</name>
<feature type="transmembrane region" description="Helical" evidence="2">
    <location>
        <begin position="28"/>
        <end position="49"/>
    </location>
</feature>
<dbReference type="EMBL" id="VUOD01000013">
    <property type="protein sequence ID" value="KAA2283960.1"/>
    <property type="molecule type" value="Genomic_DNA"/>
</dbReference>
<reference evidence="3 4" key="2">
    <citation type="submission" date="2019-09" db="EMBL/GenBank/DDBJ databases">
        <authorList>
            <person name="Mazur A."/>
        </authorList>
    </citation>
    <scope>NUCLEOTIDE SEQUENCE [LARGE SCALE GENOMIC DNA]</scope>
    <source>
        <strain evidence="3 4">3729k</strain>
    </source>
</reference>
<feature type="compositionally biased region" description="Basic and acidic residues" evidence="1">
    <location>
        <begin position="153"/>
        <end position="166"/>
    </location>
</feature>
<dbReference type="AlphaFoldDB" id="A0A5B2Z9K8"/>